<dbReference type="PROSITE" id="PS00671">
    <property type="entry name" value="D_2_HYDROXYACID_DH_3"/>
    <property type="match status" value="1"/>
</dbReference>
<dbReference type="GO" id="GO:0051287">
    <property type="term" value="F:NAD binding"/>
    <property type="evidence" value="ECO:0007669"/>
    <property type="project" value="InterPro"/>
</dbReference>
<dbReference type="Gene3D" id="3.40.50.720">
    <property type="entry name" value="NAD(P)-binding Rossmann-like Domain"/>
    <property type="match status" value="2"/>
</dbReference>
<evidence type="ECO:0000259" key="5">
    <source>
        <dbReference type="Pfam" id="PF00389"/>
    </source>
</evidence>
<evidence type="ECO:0000256" key="4">
    <source>
        <dbReference type="RuleBase" id="RU003719"/>
    </source>
</evidence>
<evidence type="ECO:0000313" key="7">
    <source>
        <dbReference type="EMBL" id="GHF01248.1"/>
    </source>
</evidence>
<evidence type="ECO:0000313" key="8">
    <source>
        <dbReference type="Proteomes" id="UP000608024"/>
    </source>
</evidence>
<keyword evidence="3" id="KW-0520">NAD</keyword>
<organism evidence="7 8">
    <name type="scientific">Streptomyces longispororuber</name>
    <dbReference type="NCBI Taxonomy" id="68230"/>
    <lineage>
        <taxon>Bacteria</taxon>
        <taxon>Bacillati</taxon>
        <taxon>Actinomycetota</taxon>
        <taxon>Actinomycetes</taxon>
        <taxon>Kitasatosporales</taxon>
        <taxon>Streptomycetaceae</taxon>
        <taxon>Streptomyces</taxon>
    </lineage>
</organism>
<dbReference type="Pfam" id="PF02826">
    <property type="entry name" value="2-Hacid_dh_C"/>
    <property type="match status" value="1"/>
</dbReference>
<feature type="domain" description="D-isomer specific 2-hydroxyacid dehydrogenase NAD-binding" evidence="6">
    <location>
        <begin position="204"/>
        <end position="376"/>
    </location>
</feature>
<dbReference type="Pfam" id="PF00389">
    <property type="entry name" value="2-Hacid_dh"/>
    <property type="match status" value="1"/>
</dbReference>
<name>A0A919AE32_9ACTN</name>
<dbReference type="InterPro" id="IPR036291">
    <property type="entry name" value="NAD(P)-bd_dom_sf"/>
</dbReference>
<proteinExistence type="inferred from homology"/>
<gene>
    <name evidence="7" type="ORF">GCM10018785_74960</name>
</gene>
<dbReference type="CDD" id="cd12166">
    <property type="entry name" value="2-Hacid_dh_7"/>
    <property type="match status" value="1"/>
</dbReference>
<dbReference type="PANTHER" id="PTHR43333">
    <property type="entry name" value="2-HACID_DH_C DOMAIN-CONTAINING PROTEIN"/>
    <property type="match status" value="1"/>
</dbReference>
<evidence type="ECO:0000259" key="6">
    <source>
        <dbReference type="Pfam" id="PF02826"/>
    </source>
</evidence>
<dbReference type="InterPro" id="IPR029753">
    <property type="entry name" value="D-isomer_DH_CS"/>
</dbReference>
<dbReference type="AlphaFoldDB" id="A0A919AE32"/>
<dbReference type="InterPro" id="IPR006139">
    <property type="entry name" value="D-isomer_2_OHA_DH_cat_dom"/>
</dbReference>
<reference evidence="7" key="2">
    <citation type="submission" date="2020-09" db="EMBL/GenBank/DDBJ databases">
        <authorList>
            <person name="Sun Q."/>
            <person name="Ohkuma M."/>
        </authorList>
    </citation>
    <scope>NUCLEOTIDE SEQUENCE</scope>
    <source>
        <strain evidence="7">JCM 4784</strain>
    </source>
</reference>
<dbReference type="PANTHER" id="PTHR43333:SF1">
    <property type="entry name" value="D-ISOMER SPECIFIC 2-HYDROXYACID DEHYDROGENASE NAD-BINDING DOMAIN-CONTAINING PROTEIN"/>
    <property type="match status" value="1"/>
</dbReference>
<keyword evidence="2 4" id="KW-0560">Oxidoreductase</keyword>
<keyword evidence="8" id="KW-1185">Reference proteome</keyword>
<evidence type="ECO:0000256" key="3">
    <source>
        <dbReference type="ARBA" id="ARBA00023027"/>
    </source>
</evidence>
<comment type="caution">
    <text evidence="7">The sequence shown here is derived from an EMBL/GenBank/DDBJ whole genome shotgun (WGS) entry which is preliminary data.</text>
</comment>
<dbReference type="Proteomes" id="UP000608024">
    <property type="component" value="Unassembled WGS sequence"/>
</dbReference>
<dbReference type="InterPro" id="IPR006140">
    <property type="entry name" value="D-isomer_DH_NAD-bd"/>
</dbReference>
<reference evidence="7" key="1">
    <citation type="journal article" date="2014" name="Int. J. Syst. Evol. Microbiol.">
        <title>Complete genome sequence of Corynebacterium casei LMG S-19264T (=DSM 44701T), isolated from a smear-ripened cheese.</title>
        <authorList>
            <consortium name="US DOE Joint Genome Institute (JGI-PGF)"/>
            <person name="Walter F."/>
            <person name="Albersmeier A."/>
            <person name="Kalinowski J."/>
            <person name="Ruckert C."/>
        </authorList>
    </citation>
    <scope>NUCLEOTIDE SEQUENCE</scope>
    <source>
        <strain evidence="7">JCM 4784</strain>
    </source>
</reference>
<dbReference type="SUPFAM" id="SSF51735">
    <property type="entry name" value="NAD(P)-binding Rossmann-fold domains"/>
    <property type="match status" value="1"/>
</dbReference>
<feature type="domain" description="D-isomer specific 2-hydroxyacid dehydrogenase catalytic" evidence="5">
    <location>
        <begin position="156"/>
        <end position="407"/>
    </location>
</feature>
<sequence>MPWSSAACTVRSEASPRCREPEYAQLIGMQPSPTAPTPSAPAPIVLRSTWSNPPAVPASVLRSSGCPVIFGPGGPQRNLCSPDRRVRPVRISLLTMTTDVWMPFEETEVEGLPAAAEAGLTYRFWDGGPELPADPADCALYVVPYMKSADVVLPPLAEMTSLRVVQTLTAGVDFLEPALASLPPGVQVCNARGVHDASTAELALTLILASLRGVPRFVEGQRTERWHSGFYPALADKSVLLVGYGAIGTAIEDRLAPFECARVARVARSERTTERGTVHALDALPRLLPEADVVVLCTPLTDATRSLVNAGFLARMKDGALLVNVARGPVVDTKALLAELESGRLTAALDVTDPEPLPAGHPLWQAPGVLISPHVGGSSSAYLPRARRLLAAQLRRYASGAPLDNVVLTTS</sequence>
<protein>
    <submittedName>
        <fullName evidence="7">Dehydrogenase</fullName>
    </submittedName>
</protein>
<dbReference type="EMBL" id="BNBT01000286">
    <property type="protein sequence ID" value="GHF01248.1"/>
    <property type="molecule type" value="Genomic_DNA"/>
</dbReference>
<evidence type="ECO:0000256" key="2">
    <source>
        <dbReference type="ARBA" id="ARBA00023002"/>
    </source>
</evidence>
<evidence type="ECO:0000256" key="1">
    <source>
        <dbReference type="ARBA" id="ARBA00005854"/>
    </source>
</evidence>
<comment type="similarity">
    <text evidence="1 4">Belongs to the D-isomer specific 2-hydroxyacid dehydrogenase family.</text>
</comment>
<dbReference type="GO" id="GO:0016616">
    <property type="term" value="F:oxidoreductase activity, acting on the CH-OH group of donors, NAD or NADP as acceptor"/>
    <property type="evidence" value="ECO:0007669"/>
    <property type="project" value="InterPro"/>
</dbReference>
<accession>A0A919AE32</accession>
<dbReference type="SUPFAM" id="SSF52283">
    <property type="entry name" value="Formate/glycerate dehydrogenase catalytic domain-like"/>
    <property type="match status" value="1"/>
</dbReference>
<dbReference type="FunFam" id="3.40.50.720:FF:000593">
    <property type="entry name" value="Dihydrofolate reductase"/>
    <property type="match status" value="1"/>
</dbReference>